<evidence type="ECO:0000313" key="6">
    <source>
        <dbReference type="Proteomes" id="UP000053024"/>
    </source>
</evidence>
<dbReference type="Pfam" id="PF21306">
    <property type="entry name" value="TetR_C_40"/>
    <property type="match status" value="1"/>
</dbReference>
<evidence type="ECO:0000313" key="5">
    <source>
        <dbReference type="EMBL" id="KUN89861.1"/>
    </source>
</evidence>
<feature type="DNA-binding region" description="H-T-H motif" evidence="2">
    <location>
        <begin position="47"/>
        <end position="66"/>
    </location>
</feature>
<dbReference type="PANTHER" id="PTHR43479:SF11">
    <property type="entry name" value="ACREF_ENVCD OPERON REPRESSOR-RELATED"/>
    <property type="match status" value="1"/>
</dbReference>
<dbReference type="EMBL" id="LMWX01000003">
    <property type="protein sequence ID" value="KUN89861.1"/>
    <property type="molecule type" value="Genomic_DNA"/>
</dbReference>
<dbReference type="InterPro" id="IPR001647">
    <property type="entry name" value="HTH_TetR"/>
</dbReference>
<dbReference type="GO" id="GO:0003677">
    <property type="term" value="F:DNA binding"/>
    <property type="evidence" value="ECO:0007669"/>
    <property type="project" value="UniProtKB-UniRule"/>
</dbReference>
<reference evidence="5 6" key="1">
    <citation type="submission" date="2015-10" db="EMBL/GenBank/DDBJ databases">
        <title>Draft genome sequence of Streptomyces bungoensis DSM 41781, type strain for the species Streptomyces bungoensis.</title>
        <authorList>
            <person name="Ruckert C."/>
            <person name="Winkler A."/>
            <person name="Kalinowski J."/>
            <person name="Kampfer P."/>
            <person name="Glaeser S."/>
        </authorList>
    </citation>
    <scope>NUCLEOTIDE SEQUENCE [LARGE SCALE GENOMIC DNA]</scope>
    <source>
        <strain evidence="5 6">DSM 41781</strain>
    </source>
</reference>
<evidence type="ECO:0000256" key="1">
    <source>
        <dbReference type="ARBA" id="ARBA00023125"/>
    </source>
</evidence>
<dbReference type="STRING" id="285568.AQJ66_01990"/>
<proteinExistence type="predicted"/>
<evidence type="ECO:0000259" key="4">
    <source>
        <dbReference type="PROSITE" id="PS50977"/>
    </source>
</evidence>
<sequence length="221" mass="24177">MSIDRQGRANTPSHTPNRVDRRKARTRTALIAAAQRFLADQGRTDVSIQEITEAADVGFGSFYNHFTSKDELFDAAVALTLEEHGTLLESVVGDLKDPAETFAASVRLTGRLQRTHTQMARILVRTGMPYLTSDSGLAPQAMRDLRAAADTGRLDIDDPRTSVAMVGGALLGVLHLLETRPDLDAAHVSDQLAFRLLRMFGMTRAEAQEIATRPLPSLPRT</sequence>
<keyword evidence="1 2" id="KW-0238">DNA-binding</keyword>
<feature type="domain" description="HTH tetR-type" evidence="4">
    <location>
        <begin position="24"/>
        <end position="84"/>
    </location>
</feature>
<dbReference type="InterPro" id="IPR009057">
    <property type="entry name" value="Homeodomain-like_sf"/>
</dbReference>
<dbReference type="Proteomes" id="UP000053024">
    <property type="component" value="Unassembled WGS sequence"/>
</dbReference>
<organism evidence="5 6">
    <name type="scientific">Streptomyces bungoensis</name>
    <dbReference type="NCBI Taxonomy" id="285568"/>
    <lineage>
        <taxon>Bacteria</taxon>
        <taxon>Bacillati</taxon>
        <taxon>Actinomycetota</taxon>
        <taxon>Actinomycetes</taxon>
        <taxon>Kitasatosporales</taxon>
        <taxon>Streptomycetaceae</taxon>
        <taxon>Streptomyces</taxon>
    </lineage>
</organism>
<dbReference type="SUPFAM" id="SSF46689">
    <property type="entry name" value="Homeodomain-like"/>
    <property type="match status" value="1"/>
</dbReference>
<dbReference type="PANTHER" id="PTHR43479">
    <property type="entry name" value="ACREF/ENVCD OPERON REPRESSOR-RELATED"/>
    <property type="match status" value="1"/>
</dbReference>
<dbReference type="InterPro" id="IPR049513">
    <property type="entry name" value="TetR_C_40"/>
</dbReference>
<dbReference type="Gene3D" id="1.10.357.10">
    <property type="entry name" value="Tetracycline Repressor, domain 2"/>
    <property type="match status" value="1"/>
</dbReference>
<dbReference type="PRINTS" id="PR00455">
    <property type="entry name" value="HTHTETR"/>
</dbReference>
<evidence type="ECO:0000256" key="2">
    <source>
        <dbReference type="PROSITE-ProRule" id="PRU00335"/>
    </source>
</evidence>
<gene>
    <name evidence="5" type="ORF">AQJ66_01990</name>
</gene>
<keyword evidence="6" id="KW-1185">Reference proteome</keyword>
<dbReference type="PROSITE" id="PS50977">
    <property type="entry name" value="HTH_TETR_2"/>
    <property type="match status" value="1"/>
</dbReference>
<evidence type="ECO:0000256" key="3">
    <source>
        <dbReference type="SAM" id="MobiDB-lite"/>
    </source>
</evidence>
<dbReference type="Pfam" id="PF00440">
    <property type="entry name" value="TetR_N"/>
    <property type="match status" value="1"/>
</dbReference>
<dbReference type="InterPro" id="IPR050624">
    <property type="entry name" value="HTH-type_Tx_Regulator"/>
</dbReference>
<comment type="caution">
    <text evidence="5">The sequence shown here is derived from an EMBL/GenBank/DDBJ whole genome shotgun (WGS) entry which is preliminary data.</text>
</comment>
<dbReference type="OrthoDB" id="3481545at2"/>
<accession>A0A117RGQ0</accession>
<name>A0A117RGQ0_9ACTN</name>
<dbReference type="RefSeq" id="WP_061915417.1">
    <property type="nucleotide sequence ID" value="NZ_KQ948851.1"/>
</dbReference>
<protein>
    <submittedName>
        <fullName evidence="5">TetR family transcriptional regulator</fullName>
    </submittedName>
</protein>
<dbReference type="AlphaFoldDB" id="A0A117RGQ0"/>
<feature type="region of interest" description="Disordered" evidence="3">
    <location>
        <begin position="1"/>
        <end position="24"/>
    </location>
</feature>